<reference evidence="2" key="1">
    <citation type="journal article" date="2019" name="Int. J. Syst. Evol. Microbiol.">
        <title>The Global Catalogue of Microorganisms (GCM) 10K type strain sequencing project: providing services to taxonomists for standard genome sequencing and annotation.</title>
        <authorList>
            <consortium name="The Broad Institute Genomics Platform"/>
            <consortium name="The Broad Institute Genome Sequencing Center for Infectious Disease"/>
            <person name="Wu L."/>
            <person name="Ma J."/>
        </authorList>
    </citation>
    <scope>NUCLEOTIDE SEQUENCE [LARGE SCALE GENOMIC DNA]</scope>
    <source>
        <strain evidence="2">KACC 11904</strain>
    </source>
</reference>
<evidence type="ECO:0000313" key="1">
    <source>
        <dbReference type="EMBL" id="MFC5450338.1"/>
    </source>
</evidence>
<sequence>MTALVFFIGPAAAGKTTLAKALVKTHKAAFLDMDTLLRPAAEAIMTALGLDPNDRDSPVYKKNCRDLGYRITMDAAVENLQLGIDTFVIGPFTKEIEDPQWLEQELARAGLSMSEVHVKVIYVYLPSDYAYQSRLRERGSEMDIWKLDNWETFRSSLFRREVKWPLSAGSVRYWDNSGELSAEKLAQLQAFMEMSPE</sequence>
<proteinExistence type="predicted"/>
<dbReference type="SUPFAM" id="SSF52540">
    <property type="entry name" value="P-loop containing nucleoside triphosphate hydrolases"/>
    <property type="match status" value="1"/>
</dbReference>
<keyword evidence="2" id="KW-1185">Reference proteome</keyword>
<dbReference type="EMBL" id="JBHSMJ010000025">
    <property type="protein sequence ID" value="MFC5450338.1"/>
    <property type="molecule type" value="Genomic_DNA"/>
</dbReference>
<accession>A0ABW0KC22</accession>
<protein>
    <submittedName>
        <fullName evidence="1">AAA family ATPase</fullName>
    </submittedName>
</protein>
<dbReference type="Pfam" id="PF13671">
    <property type="entry name" value="AAA_33"/>
    <property type="match status" value="1"/>
</dbReference>
<dbReference type="InterPro" id="IPR027417">
    <property type="entry name" value="P-loop_NTPase"/>
</dbReference>
<gene>
    <name evidence="1" type="ORF">ACFPOG_18975</name>
</gene>
<organism evidence="1 2">
    <name type="scientific">Paenibacillus aestuarii</name>
    <dbReference type="NCBI Taxonomy" id="516965"/>
    <lineage>
        <taxon>Bacteria</taxon>
        <taxon>Bacillati</taxon>
        <taxon>Bacillota</taxon>
        <taxon>Bacilli</taxon>
        <taxon>Bacillales</taxon>
        <taxon>Paenibacillaceae</taxon>
        <taxon>Paenibacillus</taxon>
    </lineage>
</organism>
<name>A0ABW0KC22_9BACL</name>
<dbReference type="Gene3D" id="3.40.50.300">
    <property type="entry name" value="P-loop containing nucleotide triphosphate hydrolases"/>
    <property type="match status" value="1"/>
</dbReference>
<dbReference type="Proteomes" id="UP001596044">
    <property type="component" value="Unassembled WGS sequence"/>
</dbReference>
<comment type="caution">
    <text evidence="1">The sequence shown here is derived from an EMBL/GenBank/DDBJ whole genome shotgun (WGS) entry which is preliminary data.</text>
</comment>
<evidence type="ECO:0000313" key="2">
    <source>
        <dbReference type="Proteomes" id="UP001596044"/>
    </source>
</evidence>
<dbReference type="RefSeq" id="WP_270885627.1">
    <property type="nucleotide sequence ID" value="NZ_JAQFVF010000089.1"/>
</dbReference>